<proteinExistence type="predicted"/>
<protein>
    <submittedName>
        <fullName evidence="1">Uncharacterized protein</fullName>
    </submittedName>
</protein>
<dbReference type="EMBL" id="VEVO01000019">
    <property type="protein sequence ID" value="KAF0026065.1"/>
    <property type="molecule type" value="Genomic_DNA"/>
</dbReference>
<comment type="caution">
    <text evidence="1">The sequence shown here is derived from an EMBL/GenBank/DDBJ whole genome shotgun (WGS) entry which is preliminary data.</text>
</comment>
<evidence type="ECO:0000313" key="2">
    <source>
        <dbReference type="Proteomes" id="UP000438429"/>
    </source>
</evidence>
<evidence type="ECO:0000313" key="1">
    <source>
        <dbReference type="EMBL" id="KAF0026065.1"/>
    </source>
</evidence>
<sequence>MPESLYKGPKIMKSDIFSLQKAVLTRSLAYEVVRLKDRVSSPSVFPLVRTFLSCSFENLLLSGTNRIPKPSHTLTPQPTLPALSLLRRMLFCYLNLDHIILIPESRHILKSIEERNSKNIVERNQRTY</sequence>
<accession>A0A6A4S1D1</accession>
<gene>
    <name evidence="1" type="ORF">F2P81_020802</name>
</gene>
<dbReference type="Proteomes" id="UP000438429">
    <property type="component" value="Unassembled WGS sequence"/>
</dbReference>
<reference evidence="1 2" key="1">
    <citation type="submission" date="2019-06" db="EMBL/GenBank/DDBJ databases">
        <title>Draft genomes of female and male turbot (Scophthalmus maximus).</title>
        <authorList>
            <person name="Xu H."/>
            <person name="Xu X.-W."/>
            <person name="Shao C."/>
            <person name="Chen S."/>
        </authorList>
    </citation>
    <scope>NUCLEOTIDE SEQUENCE [LARGE SCALE GENOMIC DNA]</scope>
    <source>
        <strain evidence="1">Ysfricsl-2016a</strain>
        <tissue evidence="1">Blood</tissue>
    </source>
</reference>
<name>A0A6A4S1D1_SCOMX</name>
<organism evidence="1 2">
    <name type="scientific">Scophthalmus maximus</name>
    <name type="common">Turbot</name>
    <name type="synonym">Psetta maxima</name>
    <dbReference type="NCBI Taxonomy" id="52904"/>
    <lineage>
        <taxon>Eukaryota</taxon>
        <taxon>Metazoa</taxon>
        <taxon>Chordata</taxon>
        <taxon>Craniata</taxon>
        <taxon>Vertebrata</taxon>
        <taxon>Euteleostomi</taxon>
        <taxon>Actinopterygii</taxon>
        <taxon>Neopterygii</taxon>
        <taxon>Teleostei</taxon>
        <taxon>Neoteleostei</taxon>
        <taxon>Acanthomorphata</taxon>
        <taxon>Carangaria</taxon>
        <taxon>Pleuronectiformes</taxon>
        <taxon>Pleuronectoidei</taxon>
        <taxon>Scophthalmidae</taxon>
        <taxon>Scophthalmus</taxon>
    </lineage>
</organism>
<dbReference type="AlphaFoldDB" id="A0A6A4S1D1"/>